<organism evidence="1 2">
    <name type="scientific">Streptomyces agglomeratus</name>
    <dbReference type="NCBI Taxonomy" id="285458"/>
    <lineage>
        <taxon>Bacteria</taxon>
        <taxon>Bacillati</taxon>
        <taxon>Actinomycetota</taxon>
        <taxon>Actinomycetes</taxon>
        <taxon>Kitasatosporales</taxon>
        <taxon>Streptomycetaceae</taxon>
        <taxon>Streptomyces</taxon>
    </lineage>
</organism>
<accession>A0A1E5PH33</accession>
<evidence type="ECO:0000313" key="2">
    <source>
        <dbReference type="Proteomes" id="UP000095759"/>
    </source>
</evidence>
<protein>
    <submittedName>
        <fullName evidence="1">Uncharacterized protein</fullName>
    </submittedName>
</protein>
<name>A0A1E5PH33_9ACTN</name>
<proteinExistence type="predicted"/>
<keyword evidence="2" id="KW-1185">Reference proteome</keyword>
<dbReference type="STRING" id="285458.BGM19_01865"/>
<gene>
    <name evidence="1" type="ORF">AS594_34640</name>
</gene>
<evidence type="ECO:0000313" key="1">
    <source>
        <dbReference type="EMBL" id="OEJ28816.1"/>
    </source>
</evidence>
<dbReference type="EMBL" id="MEHJ01000001">
    <property type="protein sequence ID" value="OEJ28816.1"/>
    <property type="molecule type" value="Genomic_DNA"/>
</dbReference>
<dbReference type="AlphaFoldDB" id="A0A1E5PH33"/>
<dbReference type="Proteomes" id="UP000095759">
    <property type="component" value="Unassembled WGS sequence"/>
</dbReference>
<comment type="caution">
    <text evidence="1">The sequence shown here is derived from an EMBL/GenBank/DDBJ whole genome shotgun (WGS) entry which is preliminary data.</text>
</comment>
<sequence length="131" mass="14200">MREQDIVAAARVMRGELRHLWSADGGTRAARVDALLQRAEAGERVADDLLVLITSDALLRAELKARLPFDEDTYREASGGVAFVPLAGDGVPSTEMLYRCPTCAYTYPAFEVGEPVPGMCPDEHGPLIRVG</sequence>
<reference evidence="1 2" key="1">
    <citation type="submission" date="2016-08" db="EMBL/GenBank/DDBJ databases">
        <title>Complete genome sequence of Streptomyces agglomeratus strain 6-3-2, a novel anti-MRSA actinomycete isolated from Wuli of Tebit, China.</title>
        <authorList>
            <person name="Chen X."/>
        </authorList>
    </citation>
    <scope>NUCLEOTIDE SEQUENCE [LARGE SCALE GENOMIC DNA]</scope>
    <source>
        <strain evidence="1 2">6-3-2</strain>
    </source>
</reference>